<dbReference type="Proteomes" id="UP000826271">
    <property type="component" value="Unassembled WGS sequence"/>
</dbReference>
<evidence type="ECO:0000313" key="5">
    <source>
        <dbReference type="Proteomes" id="UP000826271"/>
    </source>
</evidence>
<comment type="caution">
    <text evidence="4">The sequence shown here is derived from an EMBL/GenBank/DDBJ whole genome shotgun (WGS) entry which is preliminary data.</text>
</comment>
<dbReference type="Pfam" id="PF14392">
    <property type="entry name" value="zf-CCHC_4"/>
    <property type="match status" value="1"/>
</dbReference>
<evidence type="ECO:0000313" key="4">
    <source>
        <dbReference type="EMBL" id="KAG8376491.1"/>
    </source>
</evidence>
<dbReference type="InterPro" id="IPR040256">
    <property type="entry name" value="At4g02000-like"/>
</dbReference>
<feature type="compositionally biased region" description="Low complexity" evidence="1">
    <location>
        <begin position="342"/>
        <end position="353"/>
    </location>
</feature>
<evidence type="ECO:0000259" key="2">
    <source>
        <dbReference type="Pfam" id="PF14111"/>
    </source>
</evidence>
<feature type="region of interest" description="Disordered" evidence="1">
    <location>
        <begin position="366"/>
        <end position="417"/>
    </location>
</feature>
<accession>A0AAV6X153</accession>
<sequence>MRYGRFQAVTVLGMEELKTWVRVSLDRVFSPCFQVDYLVISDDLFNAFVLLGYPVGGMDEDIGSMANRLSLSDVEAKRVVVPGGIWGGDKKDYELCLVGRFLTSRRHNFAAVQDTFTNVLNPTRGMTVEKLGNGRIIFVFNHVVDRDRVLTRGLWNFRNDLLVLKTLTDSEDPATTEMNWNDMHVQVHGLPIGKRTWKIAEFIGNRIGKFKDTDLDAFGHNWNAPLRIRVSMDVTKPLHRFMKMQVVDGKEINLTFAYERLGNFCYLCGKLSHTSDSCDIRYEDTFVDLSPDLPFSPDLRALPPRNFLPPGPRPRADGESNWRASHDGTRSAGVGRSRHEGSPSLSSNSMSHTNSLARFRSPQMGLSPFTQHFCEPGGREEETSETDSSLSKNPDNDASEEIGTRVPRLGSTGLEEDEAGVFFHLGN</sequence>
<name>A0AAV6X153_9LAMI</name>
<protein>
    <recommendedName>
        <fullName evidence="6">DUF4283 domain-containing protein</fullName>
    </recommendedName>
</protein>
<feature type="domain" description="DUF4283" evidence="2">
    <location>
        <begin position="91"/>
        <end position="174"/>
    </location>
</feature>
<feature type="compositionally biased region" description="Basic and acidic residues" evidence="1">
    <location>
        <begin position="314"/>
        <end position="329"/>
    </location>
</feature>
<organism evidence="4 5">
    <name type="scientific">Buddleja alternifolia</name>
    <dbReference type="NCBI Taxonomy" id="168488"/>
    <lineage>
        <taxon>Eukaryota</taxon>
        <taxon>Viridiplantae</taxon>
        <taxon>Streptophyta</taxon>
        <taxon>Embryophyta</taxon>
        <taxon>Tracheophyta</taxon>
        <taxon>Spermatophyta</taxon>
        <taxon>Magnoliopsida</taxon>
        <taxon>eudicotyledons</taxon>
        <taxon>Gunneridae</taxon>
        <taxon>Pentapetalae</taxon>
        <taxon>asterids</taxon>
        <taxon>lamiids</taxon>
        <taxon>Lamiales</taxon>
        <taxon>Scrophulariaceae</taxon>
        <taxon>Buddlejeae</taxon>
        <taxon>Buddleja</taxon>
    </lineage>
</organism>
<dbReference type="EMBL" id="WHWC01000009">
    <property type="protein sequence ID" value="KAG8376491.1"/>
    <property type="molecule type" value="Genomic_DNA"/>
</dbReference>
<proteinExistence type="predicted"/>
<dbReference type="AlphaFoldDB" id="A0AAV6X153"/>
<dbReference type="PANTHER" id="PTHR31286:SF153">
    <property type="entry name" value="DUF4283 DOMAIN PROTEIN"/>
    <property type="match status" value="1"/>
</dbReference>
<evidence type="ECO:0000256" key="1">
    <source>
        <dbReference type="SAM" id="MobiDB-lite"/>
    </source>
</evidence>
<feature type="domain" description="Zinc knuckle CX2CX4HX4C" evidence="3">
    <location>
        <begin position="232"/>
        <end position="279"/>
    </location>
</feature>
<dbReference type="Pfam" id="PF14111">
    <property type="entry name" value="DUF4283"/>
    <property type="match status" value="1"/>
</dbReference>
<reference evidence="4" key="1">
    <citation type="submission" date="2019-10" db="EMBL/GenBank/DDBJ databases">
        <authorList>
            <person name="Zhang R."/>
            <person name="Pan Y."/>
            <person name="Wang J."/>
            <person name="Ma R."/>
            <person name="Yu S."/>
        </authorList>
    </citation>
    <scope>NUCLEOTIDE SEQUENCE</scope>
    <source>
        <strain evidence="4">LA-IB0</strain>
        <tissue evidence="4">Leaf</tissue>
    </source>
</reference>
<evidence type="ECO:0008006" key="6">
    <source>
        <dbReference type="Google" id="ProtNLM"/>
    </source>
</evidence>
<dbReference type="InterPro" id="IPR025558">
    <property type="entry name" value="DUF4283"/>
</dbReference>
<keyword evidence="5" id="KW-1185">Reference proteome</keyword>
<feature type="region of interest" description="Disordered" evidence="1">
    <location>
        <begin position="299"/>
        <end position="353"/>
    </location>
</feature>
<dbReference type="PANTHER" id="PTHR31286">
    <property type="entry name" value="GLYCINE-RICH CELL WALL STRUCTURAL PROTEIN 1.8-LIKE"/>
    <property type="match status" value="1"/>
</dbReference>
<evidence type="ECO:0000259" key="3">
    <source>
        <dbReference type="Pfam" id="PF14392"/>
    </source>
</evidence>
<dbReference type="InterPro" id="IPR025836">
    <property type="entry name" value="Zn_knuckle_CX2CX4HX4C"/>
</dbReference>
<gene>
    <name evidence="4" type="ORF">BUALT_Bualt09G0069000</name>
</gene>